<comment type="caution">
    <text evidence="2">The sequence shown here is derived from an EMBL/GenBank/DDBJ whole genome shotgun (WGS) entry which is preliminary data.</text>
</comment>
<gene>
    <name evidence="2" type="ORF">F0L68_27630</name>
</gene>
<dbReference type="RefSeq" id="WP_149852747.1">
    <property type="nucleotide sequence ID" value="NZ_VUOB01000054.1"/>
</dbReference>
<keyword evidence="3" id="KW-1185">Reference proteome</keyword>
<keyword evidence="1" id="KW-0812">Transmembrane</keyword>
<evidence type="ECO:0000313" key="3">
    <source>
        <dbReference type="Proteomes" id="UP000323454"/>
    </source>
</evidence>
<organism evidence="2 3">
    <name type="scientific">Solihabitans fulvus</name>
    <dbReference type="NCBI Taxonomy" id="1892852"/>
    <lineage>
        <taxon>Bacteria</taxon>
        <taxon>Bacillati</taxon>
        <taxon>Actinomycetota</taxon>
        <taxon>Actinomycetes</taxon>
        <taxon>Pseudonocardiales</taxon>
        <taxon>Pseudonocardiaceae</taxon>
        <taxon>Solihabitans</taxon>
    </lineage>
</organism>
<reference evidence="2 3" key="1">
    <citation type="submission" date="2019-09" db="EMBL/GenBank/DDBJ databases">
        <title>Goodfellowia gen. nov., a new genus of the Pseudonocardineae related to Actinoalloteichus, containing Goodfellowia coeruleoviolacea gen. nov., comb. nov. gen. nov., comb. nov.</title>
        <authorList>
            <person name="Labeda D."/>
        </authorList>
    </citation>
    <scope>NUCLEOTIDE SEQUENCE [LARGE SCALE GENOMIC DNA]</scope>
    <source>
        <strain evidence="2 3">AN110305</strain>
    </source>
</reference>
<feature type="transmembrane region" description="Helical" evidence="1">
    <location>
        <begin position="27"/>
        <end position="44"/>
    </location>
</feature>
<proteinExistence type="predicted"/>
<dbReference type="EMBL" id="VUOB01000054">
    <property type="protein sequence ID" value="KAA2255961.1"/>
    <property type="molecule type" value="Genomic_DNA"/>
</dbReference>
<sequence length="53" mass="5745">MLAILLVLLLALLLGGAGFAVHALWVIAGIVLVVWILGFLVRSAEGGGRWYRW</sequence>
<protein>
    <submittedName>
        <fullName evidence="2">Hydrophobic protein</fullName>
    </submittedName>
</protein>
<name>A0A5B2WW58_9PSEU</name>
<reference evidence="2 3" key="2">
    <citation type="submission" date="2019-09" db="EMBL/GenBank/DDBJ databases">
        <authorList>
            <person name="Jin C."/>
        </authorList>
    </citation>
    <scope>NUCLEOTIDE SEQUENCE [LARGE SCALE GENOMIC DNA]</scope>
    <source>
        <strain evidence="2 3">AN110305</strain>
    </source>
</reference>
<accession>A0A5B2WW58</accession>
<evidence type="ECO:0000256" key="1">
    <source>
        <dbReference type="SAM" id="Phobius"/>
    </source>
</evidence>
<keyword evidence="1" id="KW-1133">Transmembrane helix</keyword>
<dbReference type="AlphaFoldDB" id="A0A5B2WW58"/>
<keyword evidence="1" id="KW-0472">Membrane</keyword>
<dbReference type="Proteomes" id="UP000323454">
    <property type="component" value="Unassembled WGS sequence"/>
</dbReference>
<evidence type="ECO:0000313" key="2">
    <source>
        <dbReference type="EMBL" id="KAA2255961.1"/>
    </source>
</evidence>